<reference evidence="1" key="1">
    <citation type="journal article" date="2013" name="J. Plant Res.">
        <title>Effect of fungi and light on seed germination of three Opuntia species from semiarid lands of central Mexico.</title>
        <authorList>
            <person name="Delgado-Sanchez P."/>
            <person name="Jimenez-Bremont J.F."/>
            <person name="Guerrero-Gonzalez Mde L."/>
            <person name="Flores J."/>
        </authorList>
    </citation>
    <scope>NUCLEOTIDE SEQUENCE</scope>
    <source>
        <tissue evidence="1">Cladode</tissue>
    </source>
</reference>
<reference evidence="1" key="2">
    <citation type="submission" date="2020-07" db="EMBL/GenBank/DDBJ databases">
        <authorList>
            <person name="Vera ALvarez R."/>
            <person name="Arias-Moreno D.M."/>
            <person name="Jimenez-Jacinto V."/>
            <person name="Jimenez-Bremont J.F."/>
            <person name="Swaminathan K."/>
            <person name="Moose S.P."/>
            <person name="Guerrero-Gonzalez M.L."/>
            <person name="Marino-Ramirez L."/>
            <person name="Landsman D."/>
            <person name="Rodriguez-Kessler M."/>
            <person name="Delgado-Sanchez P."/>
        </authorList>
    </citation>
    <scope>NUCLEOTIDE SEQUENCE</scope>
    <source>
        <tissue evidence="1">Cladode</tissue>
    </source>
</reference>
<dbReference type="EMBL" id="GISG01186911">
    <property type="protein sequence ID" value="MBA4655228.1"/>
    <property type="molecule type" value="Transcribed_RNA"/>
</dbReference>
<proteinExistence type="predicted"/>
<accession>A0A7C9E6W4</accession>
<organism evidence="1">
    <name type="scientific">Opuntia streptacantha</name>
    <name type="common">Prickly pear cactus</name>
    <name type="synonym">Opuntia cardona</name>
    <dbReference type="NCBI Taxonomy" id="393608"/>
    <lineage>
        <taxon>Eukaryota</taxon>
        <taxon>Viridiplantae</taxon>
        <taxon>Streptophyta</taxon>
        <taxon>Embryophyta</taxon>
        <taxon>Tracheophyta</taxon>
        <taxon>Spermatophyta</taxon>
        <taxon>Magnoliopsida</taxon>
        <taxon>eudicotyledons</taxon>
        <taxon>Gunneridae</taxon>
        <taxon>Pentapetalae</taxon>
        <taxon>Caryophyllales</taxon>
        <taxon>Cactineae</taxon>
        <taxon>Cactaceae</taxon>
        <taxon>Opuntioideae</taxon>
        <taxon>Opuntia</taxon>
    </lineage>
</organism>
<name>A0A7C9E6W4_OPUST</name>
<dbReference type="AlphaFoldDB" id="A0A7C9E6W4"/>
<evidence type="ECO:0000313" key="1">
    <source>
        <dbReference type="EMBL" id="MBA4655228.1"/>
    </source>
</evidence>
<protein>
    <submittedName>
        <fullName evidence="1">Uncharacterized protein</fullName>
    </submittedName>
</protein>
<sequence>MTLREEGQLSMSRRIETKACIEASPFKASTATRGKQGGRPKCTYYQKLGHEKSQCNEFNGYPPNWQGDGGIDSTRPQIENLTEALEQHRQRIGEKERLGLDRNLCKARSIEVLLTTLANRGRRRLHGTRSAPKQHATVLSLRFHMGAGRC</sequence>